<evidence type="ECO:0000259" key="13">
    <source>
        <dbReference type="Pfam" id="PF00156"/>
    </source>
</evidence>
<keyword evidence="8 12" id="KW-0963">Cytoplasm</keyword>
<organism evidence="14 15">
    <name type="scientific">Entotheonella factor</name>
    <dbReference type="NCBI Taxonomy" id="1429438"/>
    <lineage>
        <taxon>Bacteria</taxon>
        <taxon>Pseudomonadati</taxon>
        <taxon>Nitrospinota/Tectimicrobiota group</taxon>
        <taxon>Candidatus Tectimicrobiota</taxon>
        <taxon>Candidatus Entotheonellia</taxon>
        <taxon>Candidatus Entotheonellales</taxon>
        <taxon>Candidatus Entotheonellaceae</taxon>
        <taxon>Candidatus Entotheonella</taxon>
    </lineage>
</organism>
<evidence type="ECO:0000256" key="3">
    <source>
        <dbReference type="ARBA" id="ARBA00004496"/>
    </source>
</evidence>
<dbReference type="FunFam" id="3.40.50.2020:FF:000004">
    <property type="entry name" value="Adenine phosphoribosyltransferase"/>
    <property type="match status" value="1"/>
</dbReference>
<evidence type="ECO:0000256" key="8">
    <source>
        <dbReference type="ARBA" id="ARBA00022490"/>
    </source>
</evidence>
<dbReference type="InterPro" id="IPR050054">
    <property type="entry name" value="UPRTase/APRTase"/>
</dbReference>
<evidence type="ECO:0000256" key="7">
    <source>
        <dbReference type="ARBA" id="ARBA00011893"/>
    </source>
</evidence>
<comment type="function">
    <text evidence="2 12">Catalyzes a salvage reaction resulting in the formation of AMP, that is energically less costly than de novo synthesis.</text>
</comment>
<comment type="pathway">
    <text evidence="4 12">Purine metabolism; AMP biosynthesis via salvage pathway; AMP from adenine: step 1/1.</text>
</comment>
<comment type="subcellular location">
    <subcellularLocation>
        <location evidence="3 12">Cytoplasm</location>
    </subcellularLocation>
</comment>
<dbReference type="HOGENOM" id="CLU_063339_3_0_7"/>
<dbReference type="GO" id="GO:0016208">
    <property type="term" value="F:AMP binding"/>
    <property type="evidence" value="ECO:0007669"/>
    <property type="project" value="TreeGrafter"/>
</dbReference>
<evidence type="ECO:0000256" key="10">
    <source>
        <dbReference type="ARBA" id="ARBA00022679"/>
    </source>
</evidence>
<evidence type="ECO:0000256" key="1">
    <source>
        <dbReference type="ARBA" id="ARBA00000868"/>
    </source>
</evidence>
<dbReference type="EC" id="2.4.2.7" evidence="7 12"/>
<dbReference type="Gene3D" id="3.40.50.2020">
    <property type="match status" value="1"/>
</dbReference>
<dbReference type="InterPro" id="IPR029057">
    <property type="entry name" value="PRTase-like"/>
</dbReference>
<comment type="similarity">
    <text evidence="5 12">Belongs to the purine/pyrimidine phosphoribosyltransferase family.</text>
</comment>
<evidence type="ECO:0000256" key="5">
    <source>
        <dbReference type="ARBA" id="ARBA00008391"/>
    </source>
</evidence>
<evidence type="ECO:0000256" key="4">
    <source>
        <dbReference type="ARBA" id="ARBA00004659"/>
    </source>
</evidence>
<keyword evidence="10 12" id="KW-0808">Transferase</keyword>
<feature type="domain" description="Phosphoribosyltransferase" evidence="13">
    <location>
        <begin position="36"/>
        <end position="149"/>
    </location>
</feature>
<evidence type="ECO:0000256" key="6">
    <source>
        <dbReference type="ARBA" id="ARBA00011738"/>
    </source>
</evidence>
<dbReference type="AlphaFoldDB" id="W4LQV8"/>
<dbReference type="PANTHER" id="PTHR32315:SF3">
    <property type="entry name" value="ADENINE PHOSPHORIBOSYLTRANSFERASE"/>
    <property type="match status" value="1"/>
</dbReference>
<dbReference type="Pfam" id="PF00156">
    <property type="entry name" value="Pribosyltran"/>
    <property type="match status" value="1"/>
</dbReference>
<evidence type="ECO:0000313" key="14">
    <source>
        <dbReference type="EMBL" id="ETX00126.1"/>
    </source>
</evidence>
<comment type="caution">
    <text evidence="14">The sequence shown here is derived from an EMBL/GenBank/DDBJ whole genome shotgun (WGS) entry which is preliminary data.</text>
</comment>
<accession>W4LQV8</accession>
<protein>
    <recommendedName>
        <fullName evidence="7 12">Adenine phosphoribosyltransferase</fullName>
        <shortName evidence="12">APRT</shortName>
        <ecNumber evidence="7 12">2.4.2.7</ecNumber>
    </recommendedName>
</protein>
<dbReference type="PANTHER" id="PTHR32315">
    <property type="entry name" value="ADENINE PHOSPHORIBOSYLTRANSFERASE"/>
    <property type="match status" value="1"/>
</dbReference>
<comment type="catalytic activity">
    <reaction evidence="1 12">
        <text>AMP + diphosphate = 5-phospho-alpha-D-ribose 1-diphosphate + adenine</text>
        <dbReference type="Rhea" id="RHEA:16609"/>
        <dbReference type="ChEBI" id="CHEBI:16708"/>
        <dbReference type="ChEBI" id="CHEBI:33019"/>
        <dbReference type="ChEBI" id="CHEBI:58017"/>
        <dbReference type="ChEBI" id="CHEBI:456215"/>
        <dbReference type="EC" id="2.4.2.7"/>
    </reaction>
</comment>
<dbReference type="GO" id="GO:0006168">
    <property type="term" value="P:adenine salvage"/>
    <property type="evidence" value="ECO:0007669"/>
    <property type="project" value="InterPro"/>
</dbReference>
<evidence type="ECO:0000256" key="2">
    <source>
        <dbReference type="ARBA" id="ARBA00003968"/>
    </source>
</evidence>
<dbReference type="HAMAP" id="MF_00004">
    <property type="entry name" value="Aden_phosphoribosyltr"/>
    <property type="match status" value="1"/>
</dbReference>
<dbReference type="UniPathway" id="UPA00588">
    <property type="reaction ID" value="UER00646"/>
</dbReference>
<comment type="subunit">
    <text evidence="6 12">Homodimer.</text>
</comment>
<sequence>MEMLKAKIRDIPDFPQPGVLFKDITPLLGDAKAFGAAIELFRQRYGNRHVDYVVGVEARGLVIGAALANALGTGFIMVRKPGKLPAETLQATYQLEYGSDSLEIHLDAMTPGSQVVIVDDVLATGGTMTAVTELVATLKADIIEVAFLIELSFLNGRSQLKNHSLYSLIQY</sequence>
<evidence type="ECO:0000256" key="9">
    <source>
        <dbReference type="ARBA" id="ARBA00022676"/>
    </source>
</evidence>
<dbReference type="GO" id="GO:0044209">
    <property type="term" value="P:AMP salvage"/>
    <property type="evidence" value="ECO:0007669"/>
    <property type="project" value="UniProtKB-UniRule"/>
</dbReference>
<evidence type="ECO:0000313" key="15">
    <source>
        <dbReference type="Proteomes" id="UP000019141"/>
    </source>
</evidence>
<dbReference type="GO" id="GO:0003999">
    <property type="term" value="F:adenine phosphoribosyltransferase activity"/>
    <property type="evidence" value="ECO:0007669"/>
    <property type="project" value="UniProtKB-UniRule"/>
</dbReference>
<reference evidence="14 15" key="1">
    <citation type="journal article" date="2014" name="Nature">
        <title>An environmental bacterial taxon with a large and distinct metabolic repertoire.</title>
        <authorList>
            <person name="Wilson M.C."/>
            <person name="Mori T."/>
            <person name="Ruckert C."/>
            <person name="Uria A.R."/>
            <person name="Helf M.J."/>
            <person name="Takada K."/>
            <person name="Gernert C."/>
            <person name="Steffens U.A."/>
            <person name="Heycke N."/>
            <person name="Schmitt S."/>
            <person name="Rinke C."/>
            <person name="Helfrich E.J."/>
            <person name="Brachmann A.O."/>
            <person name="Gurgui C."/>
            <person name="Wakimoto T."/>
            <person name="Kracht M."/>
            <person name="Crusemann M."/>
            <person name="Hentschel U."/>
            <person name="Abe I."/>
            <person name="Matsunaga S."/>
            <person name="Kalinowski J."/>
            <person name="Takeyama H."/>
            <person name="Piel J."/>
        </authorList>
    </citation>
    <scope>NUCLEOTIDE SEQUENCE [LARGE SCALE GENOMIC DNA]</scope>
    <source>
        <strain evidence="15">TSY1</strain>
    </source>
</reference>
<dbReference type="EMBL" id="AZHW01000373">
    <property type="protein sequence ID" value="ETX00126.1"/>
    <property type="molecule type" value="Genomic_DNA"/>
</dbReference>
<name>W4LQV8_ENTF1</name>
<evidence type="ECO:0000256" key="11">
    <source>
        <dbReference type="ARBA" id="ARBA00022726"/>
    </source>
</evidence>
<dbReference type="SUPFAM" id="SSF53271">
    <property type="entry name" value="PRTase-like"/>
    <property type="match status" value="1"/>
</dbReference>
<dbReference type="NCBIfam" id="NF002634">
    <property type="entry name" value="PRK02304.1-3"/>
    <property type="match status" value="1"/>
</dbReference>
<keyword evidence="9 12" id="KW-0328">Glycosyltransferase</keyword>
<dbReference type="GO" id="GO:0002055">
    <property type="term" value="F:adenine binding"/>
    <property type="evidence" value="ECO:0007669"/>
    <property type="project" value="TreeGrafter"/>
</dbReference>
<keyword evidence="11 12" id="KW-0660">Purine salvage</keyword>
<dbReference type="InterPro" id="IPR000836">
    <property type="entry name" value="PRTase_dom"/>
</dbReference>
<keyword evidence="15" id="KW-1185">Reference proteome</keyword>
<dbReference type="GO" id="GO:0006166">
    <property type="term" value="P:purine ribonucleoside salvage"/>
    <property type="evidence" value="ECO:0007669"/>
    <property type="project" value="UniProtKB-UniRule"/>
</dbReference>
<gene>
    <name evidence="12" type="primary">apt</name>
    <name evidence="14" type="ORF">ETSY1_12405</name>
</gene>
<dbReference type="GO" id="GO:0005737">
    <property type="term" value="C:cytoplasm"/>
    <property type="evidence" value="ECO:0007669"/>
    <property type="project" value="UniProtKB-SubCell"/>
</dbReference>
<dbReference type="NCBIfam" id="NF002636">
    <property type="entry name" value="PRK02304.1-5"/>
    <property type="match status" value="1"/>
</dbReference>
<proteinExistence type="inferred from homology"/>
<dbReference type="Proteomes" id="UP000019141">
    <property type="component" value="Unassembled WGS sequence"/>
</dbReference>
<dbReference type="PATRIC" id="fig|1429438.4.peg.2488"/>
<dbReference type="InterPro" id="IPR005764">
    <property type="entry name" value="Ade_phspho_trans"/>
</dbReference>
<dbReference type="NCBIfam" id="TIGR01090">
    <property type="entry name" value="apt"/>
    <property type="match status" value="1"/>
</dbReference>
<dbReference type="CDD" id="cd06223">
    <property type="entry name" value="PRTases_typeI"/>
    <property type="match status" value="1"/>
</dbReference>
<evidence type="ECO:0000256" key="12">
    <source>
        <dbReference type="HAMAP-Rule" id="MF_00004"/>
    </source>
</evidence>